<protein>
    <recommendedName>
        <fullName evidence="4">HMA domain-containing protein</fullName>
    </recommendedName>
</protein>
<dbReference type="InterPro" id="IPR006122">
    <property type="entry name" value="HMA_Cu_ion-bd"/>
</dbReference>
<sequence length="496" mass="53735">SMWPGTLPQEGKVSVEGMTCMSCVNHIQDTISAKEGILQCTVSLQTKTATVIFDGSLWNGEKVAEAIDDMGFEAKLISTKKQRWKRNKEEGGERRTRVSIKGMTCNSCVQSIQEKLKGVQGVISVKVDLQREEENIIYENPPLTGDKVVQEIDDCGFEVSLVSDEGVLDMPSSSFCLPQSEVEISNGRSTEKGERKNPKVSVRVNSVKYDKYSASEDSNEKCSIAINGMTCASCVRSIETKIGKLSGSSIDRGALIGAKAEIVYDPTLISVQGLVDAINDLGYSAVFLEHGGSTYSNIHIIVGGLDSESAVHRLESHIMARKGVESCSASIANSILTVEYSAHSVGPRDIMGTVESLGFTAELATKEDSSEAIGSLRRSGQMVEYLPLVSGLRGSRHARHDCIPLDSTYSYASRETDTHLLPRPITGQPHPTGALHSRTVVLWSSLLLSSMEVDEARVDEHGRAHRLGHLHCIHLLGRSVGGCGSPRMVLLSDDLL</sequence>
<dbReference type="GO" id="GO:0006825">
    <property type="term" value="P:copper ion transport"/>
    <property type="evidence" value="ECO:0007669"/>
    <property type="project" value="UniProtKB-KW"/>
</dbReference>
<dbReference type="GO" id="GO:0005507">
    <property type="term" value="F:copper ion binding"/>
    <property type="evidence" value="ECO:0007669"/>
    <property type="project" value="InterPro"/>
</dbReference>
<feature type="domain" description="HMA" evidence="4">
    <location>
        <begin position="9"/>
        <end position="75"/>
    </location>
</feature>
<dbReference type="FunFam" id="3.30.70.100:FF:000001">
    <property type="entry name" value="ATPase copper transporting beta"/>
    <property type="match status" value="2"/>
</dbReference>
<dbReference type="FunFam" id="3.30.70.100:FF:000043">
    <property type="entry name" value="Copper-transporting ATPase 2"/>
    <property type="match status" value="1"/>
</dbReference>
<reference evidence="6" key="1">
    <citation type="submission" date="2022-10" db="EMBL/GenBank/DDBJ databases">
        <title>Genome assembly of Pristionchus species.</title>
        <authorList>
            <person name="Yoshida K."/>
            <person name="Sommer R.J."/>
        </authorList>
    </citation>
    <scope>NUCLEOTIDE SEQUENCE [LARGE SCALE GENOMIC DNA]</scope>
    <source>
        <strain evidence="6">RS5460</strain>
    </source>
</reference>
<comment type="caution">
    <text evidence="5">The sequence shown here is derived from an EMBL/GenBank/DDBJ whole genome shotgun (WGS) entry which is preliminary data.</text>
</comment>
<keyword evidence="1" id="KW-0479">Metal-binding</keyword>
<proteinExistence type="predicted"/>
<dbReference type="PROSITE" id="PS01047">
    <property type="entry name" value="HMA_1"/>
    <property type="match status" value="2"/>
</dbReference>
<keyword evidence="6" id="KW-1185">Reference proteome</keyword>
<keyword evidence="2" id="KW-0406">Ion transport</keyword>
<dbReference type="Proteomes" id="UP001328107">
    <property type="component" value="Unassembled WGS sequence"/>
</dbReference>
<evidence type="ECO:0000313" key="6">
    <source>
        <dbReference type="Proteomes" id="UP001328107"/>
    </source>
</evidence>
<name>A0AAN4ZR51_9BILA</name>
<feature type="domain" description="HMA" evidence="4">
    <location>
        <begin position="94"/>
        <end position="160"/>
    </location>
</feature>
<evidence type="ECO:0000256" key="3">
    <source>
        <dbReference type="ARBA" id="ARBA00023008"/>
    </source>
</evidence>
<dbReference type="CDD" id="cd00371">
    <property type="entry name" value="HMA"/>
    <property type="match status" value="4"/>
</dbReference>
<dbReference type="PROSITE" id="PS50846">
    <property type="entry name" value="HMA_2"/>
    <property type="match status" value="4"/>
</dbReference>
<evidence type="ECO:0000313" key="5">
    <source>
        <dbReference type="EMBL" id="GMR42250.1"/>
    </source>
</evidence>
<dbReference type="Gene3D" id="3.30.70.100">
    <property type="match status" value="4"/>
</dbReference>
<evidence type="ECO:0000256" key="1">
    <source>
        <dbReference type="ARBA" id="ARBA00022723"/>
    </source>
</evidence>
<dbReference type="EMBL" id="BTRK01000003">
    <property type="protein sequence ID" value="GMR42250.1"/>
    <property type="molecule type" value="Genomic_DNA"/>
</dbReference>
<dbReference type="Pfam" id="PF00403">
    <property type="entry name" value="HMA"/>
    <property type="match status" value="3"/>
</dbReference>
<feature type="domain" description="HMA" evidence="4">
    <location>
        <begin position="220"/>
        <end position="286"/>
    </location>
</feature>
<feature type="domain" description="HMA" evidence="4">
    <location>
        <begin position="296"/>
        <end position="362"/>
    </location>
</feature>
<dbReference type="AlphaFoldDB" id="A0AAN4ZR51"/>
<keyword evidence="3" id="KW-0186">Copper</keyword>
<organism evidence="5 6">
    <name type="scientific">Pristionchus mayeri</name>
    <dbReference type="NCBI Taxonomy" id="1317129"/>
    <lineage>
        <taxon>Eukaryota</taxon>
        <taxon>Metazoa</taxon>
        <taxon>Ecdysozoa</taxon>
        <taxon>Nematoda</taxon>
        <taxon>Chromadorea</taxon>
        <taxon>Rhabditida</taxon>
        <taxon>Rhabditina</taxon>
        <taxon>Diplogasteromorpha</taxon>
        <taxon>Diplogasteroidea</taxon>
        <taxon>Neodiplogasteridae</taxon>
        <taxon>Pristionchus</taxon>
    </lineage>
</organism>
<dbReference type="NCBIfam" id="TIGR00003">
    <property type="entry name" value="copper ion binding protein"/>
    <property type="match status" value="3"/>
</dbReference>
<accession>A0AAN4ZR51</accession>
<dbReference type="SUPFAM" id="SSF55008">
    <property type="entry name" value="HMA, heavy metal-associated domain"/>
    <property type="match status" value="4"/>
</dbReference>
<dbReference type="InterPro" id="IPR017969">
    <property type="entry name" value="Heavy-metal-associated_CS"/>
</dbReference>
<evidence type="ECO:0000259" key="4">
    <source>
        <dbReference type="PROSITE" id="PS50846"/>
    </source>
</evidence>
<keyword evidence="2" id="KW-0187">Copper transport</keyword>
<dbReference type="PRINTS" id="PR00942">
    <property type="entry name" value="CUATPASEI"/>
</dbReference>
<evidence type="ECO:0000256" key="2">
    <source>
        <dbReference type="ARBA" id="ARBA00022796"/>
    </source>
</evidence>
<dbReference type="InterPro" id="IPR006121">
    <property type="entry name" value="HMA_dom"/>
</dbReference>
<dbReference type="PANTHER" id="PTHR46594:SF4">
    <property type="entry name" value="P-TYPE CATION-TRANSPORTING ATPASE"/>
    <property type="match status" value="1"/>
</dbReference>
<keyword evidence="2" id="KW-0813">Transport</keyword>
<gene>
    <name evidence="5" type="ORF">PMAYCL1PPCAC_12445</name>
</gene>
<feature type="non-terminal residue" evidence="5">
    <location>
        <position position="1"/>
    </location>
</feature>
<dbReference type="InterPro" id="IPR036163">
    <property type="entry name" value="HMA_dom_sf"/>
</dbReference>
<dbReference type="PANTHER" id="PTHR46594">
    <property type="entry name" value="P-TYPE CATION-TRANSPORTING ATPASE"/>
    <property type="match status" value="1"/>
</dbReference>